<evidence type="ECO:0000313" key="1">
    <source>
        <dbReference type="EMBL" id="PRP73607.1"/>
    </source>
</evidence>
<dbReference type="Proteomes" id="UP000241769">
    <property type="component" value="Unassembled WGS sequence"/>
</dbReference>
<dbReference type="InParanoid" id="A0A2P6MPH8"/>
<gene>
    <name evidence="1" type="ORF">PROFUN_16278</name>
</gene>
<protein>
    <submittedName>
        <fullName evidence="1">Uncharacterized protein</fullName>
    </submittedName>
</protein>
<dbReference type="AlphaFoldDB" id="A0A2P6MPH8"/>
<organism evidence="1 2">
    <name type="scientific">Planoprotostelium fungivorum</name>
    <dbReference type="NCBI Taxonomy" id="1890364"/>
    <lineage>
        <taxon>Eukaryota</taxon>
        <taxon>Amoebozoa</taxon>
        <taxon>Evosea</taxon>
        <taxon>Variosea</taxon>
        <taxon>Cavosteliida</taxon>
        <taxon>Cavosteliaceae</taxon>
        <taxon>Planoprotostelium</taxon>
    </lineage>
</organism>
<comment type="caution">
    <text evidence="1">The sequence shown here is derived from an EMBL/GenBank/DDBJ whole genome shotgun (WGS) entry which is preliminary data.</text>
</comment>
<sequence length="118" mass="13604">MPSTTKAQLRWKEIHMTTPSRPRNDLYLKGLKTTNDKRDVQTGCRFRTRLGLTDSTTPSDVRINLRYWTNASTYGLAGYSVWLFTAITTSPKMQKASQKLKVLWHEQGSGKETPLRER</sequence>
<reference evidence="1 2" key="1">
    <citation type="journal article" date="2018" name="Genome Biol. Evol.">
        <title>Multiple Roots of Fruiting Body Formation in Amoebozoa.</title>
        <authorList>
            <person name="Hillmann F."/>
            <person name="Forbes G."/>
            <person name="Novohradska S."/>
            <person name="Ferling I."/>
            <person name="Riege K."/>
            <person name="Groth M."/>
            <person name="Westermann M."/>
            <person name="Marz M."/>
            <person name="Spaller T."/>
            <person name="Winckler T."/>
            <person name="Schaap P."/>
            <person name="Glockner G."/>
        </authorList>
    </citation>
    <scope>NUCLEOTIDE SEQUENCE [LARGE SCALE GENOMIC DNA]</scope>
    <source>
        <strain evidence="1 2">Jena</strain>
    </source>
</reference>
<dbReference type="EMBL" id="MDYQ01000595">
    <property type="protein sequence ID" value="PRP73607.1"/>
    <property type="molecule type" value="Genomic_DNA"/>
</dbReference>
<proteinExistence type="predicted"/>
<name>A0A2P6MPH8_9EUKA</name>
<evidence type="ECO:0000313" key="2">
    <source>
        <dbReference type="Proteomes" id="UP000241769"/>
    </source>
</evidence>
<accession>A0A2P6MPH8</accession>
<keyword evidence="2" id="KW-1185">Reference proteome</keyword>